<dbReference type="OrthoDB" id="371133at2759"/>
<protein>
    <submittedName>
        <fullName evidence="2">Fam-a protein</fullName>
    </submittedName>
</protein>
<evidence type="ECO:0000313" key="5">
    <source>
        <dbReference type="Proteomes" id="UP000515268"/>
    </source>
</evidence>
<dbReference type="EMBL" id="LR865419">
    <property type="protein sequence ID" value="CAD2112700.1"/>
    <property type="molecule type" value="Genomic_DNA"/>
</dbReference>
<dbReference type="Proteomes" id="UP000030659">
    <property type="component" value="Unassembled WGS sequence"/>
</dbReference>
<evidence type="ECO:0000313" key="2">
    <source>
        <dbReference type="EMBL" id="CAD2112700.1"/>
    </source>
</evidence>
<evidence type="ECO:0000313" key="4">
    <source>
        <dbReference type="Proteomes" id="UP000030659"/>
    </source>
</evidence>
<keyword evidence="1" id="KW-0732">Signal</keyword>
<feature type="signal peptide" evidence="1">
    <location>
        <begin position="1"/>
        <end position="25"/>
    </location>
</feature>
<dbReference type="Proteomes" id="UP000515268">
    <property type="component" value="Chromosome PVPCR_14"/>
</dbReference>
<accession>W7AQG4</accession>
<keyword evidence="5" id="KW-1185">Reference proteome</keyword>
<proteinExistence type="predicted"/>
<dbReference type="SUPFAM" id="SSF55961">
    <property type="entry name" value="Bet v1-like"/>
    <property type="match status" value="1"/>
</dbReference>
<evidence type="ECO:0000313" key="3">
    <source>
        <dbReference type="EMBL" id="EUD74080.1"/>
    </source>
</evidence>
<reference evidence="2 5" key="2">
    <citation type="submission" date="2020-08" db="EMBL/GenBank/DDBJ databases">
        <authorList>
            <person name="Ramaprasad A."/>
        </authorList>
    </citation>
    <scope>NUCLEOTIDE SEQUENCE [LARGE SCALE GENOMIC DNA]</scope>
</reference>
<feature type="chain" id="PRO_5044740118" evidence="1">
    <location>
        <begin position="26"/>
        <end position="291"/>
    </location>
</feature>
<dbReference type="AlphaFoldDB" id="W7AQG4"/>
<dbReference type="InterPro" id="IPR006486">
    <property type="entry name" value="PYST_A"/>
</dbReference>
<dbReference type="EMBL" id="KI965394">
    <property type="protein sequence ID" value="EUD74080.1"/>
    <property type="molecule type" value="Genomic_DNA"/>
</dbReference>
<gene>
    <name evidence="2" type="ORF">PVPCR_1400320</name>
    <name evidence="3" type="ORF">YYG_00027</name>
</gene>
<evidence type="ECO:0000256" key="1">
    <source>
        <dbReference type="SAM" id="SignalP"/>
    </source>
</evidence>
<reference evidence="3 4" key="1">
    <citation type="submission" date="2013-02" db="EMBL/GenBank/DDBJ databases">
        <title>The Genome Sequence of Plasmodium vinckei petteri CR.</title>
        <authorList>
            <consortium name="The Broad Institute Genome Sequencing Platform"/>
            <consortium name="The Broad Institute Genome Sequencing Center for Infectious Disease"/>
            <person name="Neafsey D."/>
            <person name="Cheeseman I."/>
            <person name="Volkman S."/>
            <person name="Adams J."/>
            <person name="Walker B."/>
            <person name="Young S.K."/>
            <person name="Zeng Q."/>
            <person name="Gargeya S."/>
            <person name="Fitzgerald M."/>
            <person name="Haas B."/>
            <person name="Abouelleil A."/>
            <person name="Alvarado L."/>
            <person name="Arachchi H.M."/>
            <person name="Berlin A.M."/>
            <person name="Chapman S.B."/>
            <person name="Dewar J."/>
            <person name="Goldberg J."/>
            <person name="Griggs A."/>
            <person name="Gujja S."/>
            <person name="Hansen M."/>
            <person name="Howarth C."/>
            <person name="Imamovic A."/>
            <person name="Larimer J."/>
            <person name="McCowan C."/>
            <person name="Murphy C."/>
            <person name="Neiman D."/>
            <person name="Pearson M."/>
            <person name="Priest M."/>
            <person name="Roberts A."/>
            <person name="Saif S."/>
            <person name="Shea T."/>
            <person name="Sisk P."/>
            <person name="Sykes S."/>
            <person name="Wortman J."/>
            <person name="Nusbaum C."/>
            <person name="Birren B."/>
        </authorList>
    </citation>
    <scope>NUCLEOTIDE SEQUENCE [LARGE SCALE GENOMIC DNA]</scope>
    <source>
        <strain evidence="3 4">CR</strain>
    </source>
</reference>
<dbReference type="VEuPathDB" id="PlasmoDB:PVPCR_1400320"/>
<dbReference type="NCBIfam" id="TIGR01599">
    <property type="entry name" value="PYST-A"/>
    <property type="match status" value="1"/>
</dbReference>
<sequence length="291" mass="34426">MNKFYIQIIFFLLSISIYVNNKTLATESAPEENTKFKLKNHYSTPKEIYEENKHLLCANPTETIIATKLMNEAATHLEHHVTNNEGYEVCKWNPLYFRTFSRKKHEDTIVQRINFKYYHIYKYNEIINMLWDPALANDFNNGSVKRKIVRVYNPNLVLIQQRYKNWYDVCEKYFYALAAKVEISKDKTIIVMTSPNINDGYPSNKKYRNKIIDNANVFKIDIDSEDDIRNEKLDKTFVNITGYLLEKTSTYVNITYLESIDGHTSNYQELIIEKALDNFFEYIGCPVDLNY</sequence>
<organism evidence="3 4">
    <name type="scientific">Plasmodium vinckei petteri</name>
    <dbReference type="NCBI Taxonomy" id="138298"/>
    <lineage>
        <taxon>Eukaryota</taxon>
        <taxon>Sar</taxon>
        <taxon>Alveolata</taxon>
        <taxon>Apicomplexa</taxon>
        <taxon>Aconoidasida</taxon>
        <taxon>Haemosporida</taxon>
        <taxon>Plasmodiidae</taxon>
        <taxon>Plasmodium</taxon>
        <taxon>Plasmodium (Vinckeia)</taxon>
    </lineage>
</organism>
<name>W7AQG4_PLAVN</name>